<proteinExistence type="predicted"/>
<dbReference type="Pfam" id="PF06309">
    <property type="entry name" value="Torsin"/>
    <property type="match status" value="1"/>
</dbReference>
<protein>
    <submittedName>
        <fullName evidence="1">Uncharacterized protein</fullName>
    </submittedName>
</protein>
<keyword evidence="2" id="KW-1185">Reference proteome</keyword>
<dbReference type="GO" id="GO:0005524">
    <property type="term" value="F:ATP binding"/>
    <property type="evidence" value="ECO:0007669"/>
    <property type="project" value="InterPro"/>
</dbReference>
<sequence>MTILCAPTISAVLIEGIVGGAVLVGGYLGPKIYRHFTECCKNKWIKPNITGLQSALRRRVFGQHLVTDTVLKALVGHLNNKSPEKVLAISFNGWIGSVQNLVSKINEGIWRVTMFI</sequence>
<name>A0AAU9VRV4_9CNID</name>
<dbReference type="EMBL" id="CALNXJ010000004">
    <property type="protein sequence ID" value="CAH3037628.1"/>
    <property type="molecule type" value="Genomic_DNA"/>
</dbReference>
<comment type="caution">
    <text evidence="1">The sequence shown here is derived from an EMBL/GenBank/DDBJ whole genome shotgun (WGS) entry which is preliminary data.</text>
</comment>
<evidence type="ECO:0000313" key="1">
    <source>
        <dbReference type="EMBL" id="CAH3037628.1"/>
    </source>
</evidence>
<reference evidence="1 2" key="1">
    <citation type="submission" date="2022-05" db="EMBL/GenBank/DDBJ databases">
        <authorList>
            <consortium name="Genoscope - CEA"/>
            <person name="William W."/>
        </authorList>
    </citation>
    <scope>NUCLEOTIDE SEQUENCE [LARGE SCALE GENOMIC DNA]</scope>
</reference>
<dbReference type="Proteomes" id="UP001159428">
    <property type="component" value="Unassembled WGS sequence"/>
</dbReference>
<dbReference type="GO" id="GO:0005737">
    <property type="term" value="C:cytoplasm"/>
    <property type="evidence" value="ECO:0007669"/>
    <property type="project" value="UniProtKB-ARBA"/>
</dbReference>
<dbReference type="InterPro" id="IPR010448">
    <property type="entry name" value="Torsin"/>
</dbReference>
<dbReference type="GO" id="GO:0016887">
    <property type="term" value="F:ATP hydrolysis activity"/>
    <property type="evidence" value="ECO:0007669"/>
    <property type="project" value="InterPro"/>
</dbReference>
<gene>
    <name evidence="1" type="ORF">PMEA_00022249</name>
</gene>
<dbReference type="PANTHER" id="PTHR10760">
    <property type="entry name" value="TORSIN"/>
    <property type="match status" value="1"/>
</dbReference>
<evidence type="ECO:0000313" key="2">
    <source>
        <dbReference type="Proteomes" id="UP001159428"/>
    </source>
</evidence>
<dbReference type="PANTHER" id="PTHR10760:SF2">
    <property type="entry name" value="LD13476P-RELATED"/>
    <property type="match status" value="1"/>
</dbReference>
<dbReference type="AlphaFoldDB" id="A0AAU9VRV4"/>
<organism evidence="1 2">
    <name type="scientific">Pocillopora meandrina</name>
    <dbReference type="NCBI Taxonomy" id="46732"/>
    <lineage>
        <taxon>Eukaryota</taxon>
        <taxon>Metazoa</taxon>
        <taxon>Cnidaria</taxon>
        <taxon>Anthozoa</taxon>
        <taxon>Hexacorallia</taxon>
        <taxon>Scleractinia</taxon>
        <taxon>Astrocoeniina</taxon>
        <taxon>Pocilloporidae</taxon>
        <taxon>Pocillopora</taxon>
    </lineage>
</organism>
<accession>A0AAU9VRV4</accession>